<evidence type="ECO:0000256" key="3">
    <source>
        <dbReference type="ARBA" id="ARBA00022737"/>
    </source>
</evidence>
<dbReference type="PANTHER" id="PTHR24113">
    <property type="entry name" value="RAN GTPASE-ACTIVATING PROTEIN 1"/>
    <property type="match status" value="1"/>
</dbReference>
<keyword evidence="3" id="KW-0677">Repeat</keyword>
<comment type="caution">
    <text evidence="5">The sequence shown here is derived from an EMBL/GenBank/DDBJ whole genome shotgun (WGS) entry which is preliminary data.</text>
</comment>
<name>A0A8J7TK67_9BACT</name>
<evidence type="ECO:0000256" key="1">
    <source>
        <dbReference type="ARBA" id="ARBA00022468"/>
    </source>
</evidence>
<dbReference type="GO" id="GO:0006913">
    <property type="term" value="P:nucleocytoplasmic transport"/>
    <property type="evidence" value="ECO:0007669"/>
    <property type="project" value="TreeGrafter"/>
</dbReference>
<sequence>MYFQGQVRKFSITGLAASFVFCRGFCLFFCLFYLQGWSEVSSLFAQPPLNNMVVLRLPAESLGKAKIVRPALGTGTDWAKDSAFPLKGIIRLRADERLHVKLNYYGATHLEALRICKPFLRRLECGHLEVDDKGAAIIGEFTELAELDISGTDITDRGVQQLANLRKLEEVNLSFLDISRAGLKAFTNMPSLTRLTMNGARLGDDSAEEISKMKKLRILWPIHALVTDKFIERIACLKDMEEIYIQRNDITDSGVKKLLVFKKLRRVNLSDTKVTVQGLLALKQLPHLEAVLFRINGLSAKDRQLLGTLKGVALEDGTRAKDYDADLFAPVH</sequence>
<dbReference type="GO" id="GO:0031267">
    <property type="term" value="F:small GTPase binding"/>
    <property type="evidence" value="ECO:0007669"/>
    <property type="project" value="TreeGrafter"/>
</dbReference>
<dbReference type="SUPFAM" id="SSF52047">
    <property type="entry name" value="RNI-like"/>
    <property type="match status" value="1"/>
</dbReference>
<accession>A0A8J7TK67</accession>
<feature type="transmembrane region" description="Helical" evidence="4">
    <location>
        <begin position="12"/>
        <end position="34"/>
    </location>
</feature>
<evidence type="ECO:0000256" key="2">
    <source>
        <dbReference type="ARBA" id="ARBA00022614"/>
    </source>
</evidence>
<dbReference type="PANTHER" id="PTHR24113:SF12">
    <property type="entry name" value="RAN GTPASE-ACTIVATING PROTEIN 1"/>
    <property type="match status" value="1"/>
</dbReference>
<protein>
    <submittedName>
        <fullName evidence="5">Leucine-rich repeat domain-containing protein</fullName>
    </submittedName>
</protein>
<dbReference type="Proteomes" id="UP000664277">
    <property type="component" value="Unassembled WGS sequence"/>
</dbReference>
<dbReference type="InterPro" id="IPR032675">
    <property type="entry name" value="LRR_dom_sf"/>
</dbReference>
<reference evidence="5" key="1">
    <citation type="submission" date="2021-02" db="EMBL/GenBank/DDBJ databases">
        <title>Genome-Resolved Metagenomics of a Microbial Community Performing Photosynthetic Biological Nutrient Removal.</title>
        <authorList>
            <person name="Mcdaniel E.A."/>
        </authorList>
    </citation>
    <scope>NUCLEOTIDE SEQUENCE</scope>
    <source>
        <strain evidence="5">UWPOB_OBS1</strain>
    </source>
</reference>
<dbReference type="Pfam" id="PF13516">
    <property type="entry name" value="LRR_6"/>
    <property type="match status" value="2"/>
</dbReference>
<dbReference type="GO" id="GO:0005096">
    <property type="term" value="F:GTPase activator activity"/>
    <property type="evidence" value="ECO:0007669"/>
    <property type="project" value="UniProtKB-KW"/>
</dbReference>
<dbReference type="AlphaFoldDB" id="A0A8J7TK67"/>
<keyword evidence="4" id="KW-0472">Membrane</keyword>
<evidence type="ECO:0000313" key="6">
    <source>
        <dbReference type="Proteomes" id="UP000664277"/>
    </source>
</evidence>
<keyword evidence="2" id="KW-0433">Leucine-rich repeat</keyword>
<organism evidence="5 6">
    <name type="scientific">Candidatus Obscuribacter phosphatis</name>
    <dbReference type="NCBI Taxonomy" id="1906157"/>
    <lineage>
        <taxon>Bacteria</taxon>
        <taxon>Bacillati</taxon>
        <taxon>Candidatus Melainabacteria</taxon>
        <taxon>Candidatus Obscuribacterales</taxon>
        <taxon>Candidatus Obscuribacteraceae</taxon>
        <taxon>Candidatus Obscuribacter</taxon>
    </lineage>
</organism>
<dbReference type="Gene3D" id="3.80.10.10">
    <property type="entry name" value="Ribonuclease Inhibitor"/>
    <property type="match status" value="1"/>
</dbReference>
<gene>
    <name evidence="5" type="ORF">J0M35_02170</name>
</gene>
<keyword evidence="4" id="KW-1133">Transmembrane helix</keyword>
<keyword evidence="4" id="KW-0812">Transmembrane</keyword>
<evidence type="ECO:0000313" key="5">
    <source>
        <dbReference type="EMBL" id="MBN8659139.1"/>
    </source>
</evidence>
<proteinExistence type="predicted"/>
<dbReference type="InterPro" id="IPR001611">
    <property type="entry name" value="Leu-rich_rpt"/>
</dbReference>
<dbReference type="GO" id="GO:0005829">
    <property type="term" value="C:cytosol"/>
    <property type="evidence" value="ECO:0007669"/>
    <property type="project" value="TreeGrafter"/>
</dbReference>
<dbReference type="InterPro" id="IPR027038">
    <property type="entry name" value="RanGap"/>
</dbReference>
<evidence type="ECO:0000256" key="4">
    <source>
        <dbReference type="SAM" id="Phobius"/>
    </source>
</evidence>
<dbReference type="EMBL" id="JAFLCK010000002">
    <property type="protein sequence ID" value="MBN8659139.1"/>
    <property type="molecule type" value="Genomic_DNA"/>
</dbReference>
<keyword evidence="1" id="KW-0343">GTPase activation</keyword>
<dbReference type="GO" id="GO:0048471">
    <property type="term" value="C:perinuclear region of cytoplasm"/>
    <property type="evidence" value="ECO:0007669"/>
    <property type="project" value="TreeGrafter"/>
</dbReference>